<evidence type="ECO:0000256" key="3">
    <source>
        <dbReference type="ARBA" id="ARBA00023002"/>
    </source>
</evidence>
<dbReference type="GO" id="GO:0051539">
    <property type="term" value="F:4 iron, 4 sulfur cluster binding"/>
    <property type="evidence" value="ECO:0007669"/>
    <property type="project" value="UniProtKB-KW"/>
</dbReference>
<keyword evidence="6" id="KW-0732">Signal</keyword>
<dbReference type="InterPro" id="IPR032466">
    <property type="entry name" value="Metal_Hydrolase"/>
</dbReference>
<protein>
    <submittedName>
        <fullName evidence="9">D-aminoacylase</fullName>
        <ecNumber evidence="9">3.5.1.81</ecNumber>
    </submittedName>
</protein>
<dbReference type="SUPFAM" id="SSF51338">
    <property type="entry name" value="Composite domain of metallo-dependent hydrolases"/>
    <property type="match status" value="1"/>
</dbReference>
<dbReference type="GO" id="GO:0047420">
    <property type="term" value="F:N-acyl-D-amino-acid deacylase activity"/>
    <property type="evidence" value="ECO:0007669"/>
    <property type="project" value="UniProtKB-EC"/>
</dbReference>
<reference evidence="9 10" key="1">
    <citation type="submission" date="2019-02" db="EMBL/GenBank/DDBJ databases">
        <title>Deep-cultivation of Planctomycetes and their phenomic and genomic characterization uncovers novel biology.</title>
        <authorList>
            <person name="Wiegand S."/>
            <person name="Jogler M."/>
            <person name="Boedeker C."/>
            <person name="Pinto D."/>
            <person name="Vollmers J."/>
            <person name="Rivas-Marin E."/>
            <person name="Kohn T."/>
            <person name="Peeters S.H."/>
            <person name="Heuer A."/>
            <person name="Rast P."/>
            <person name="Oberbeckmann S."/>
            <person name="Bunk B."/>
            <person name="Jeske O."/>
            <person name="Meyerdierks A."/>
            <person name="Storesund J.E."/>
            <person name="Kallscheuer N."/>
            <person name="Luecker S."/>
            <person name="Lage O.M."/>
            <person name="Pohl T."/>
            <person name="Merkel B.J."/>
            <person name="Hornburger P."/>
            <person name="Mueller R.-W."/>
            <person name="Bruemmer F."/>
            <person name="Labrenz M."/>
            <person name="Spormann A.M."/>
            <person name="Op den Camp H."/>
            <person name="Overmann J."/>
            <person name="Amann R."/>
            <person name="Jetten M.S.M."/>
            <person name="Mascher T."/>
            <person name="Medema M.H."/>
            <person name="Devos D.P."/>
            <person name="Kaster A.-K."/>
            <person name="Ovreas L."/>
            <person name="Rohde M."/>
            <person name="Galperin M.Y."/>
            <person name="Jogler C."/>
        </authorList>
    </citation>
    <scope>NUCLEOTIDE SEQUENCE [LARGE SCALE GENOMIC DNA]</scope>
    <source>
        <strain evidence="9 10">ETA_A8</strain>
    </source>
</reference>
<dbReference type="GO" id="GO:0016491">
    <property type="term" value="F:oxidoreductase activity"/>
    <property type="evidence" value="ECO:0007669"/>
    <property type="project" value="UniProtKB-KW"/>
</dbReference>
<evidence type="ECO:0000256" key="2">
    <source>
        <dbReference type="ARBA" id="ARBA00022723"/>
    </source>
</evidence>
<dbReference type="InterPro" id="IPR036188">
    <property type="entry name" value="FAD/NAD-bd_sf"/>
</dbReference>
<evidence type="ECO:0000256" key="1">
    <source>
        <dbReference type="ARBA" id="ARBA00022485"/>
    </source>
</evidence>
<gene>
    <name evidence="9" type="primary">dan_2</name>
    <name evidence="9" type="ORF">ETAA8_47600</name>
</gene>
<dbReference type="Gene3D" id="2.30.40.10">
    <property type="entry name" value="Urease, subunit C, domain 1"/>
    <property type="match status" value="1"/>
</dbReference>
<keyword evidence="3" id="KW-0560">Oxidoreductase</keyword>
<dbReference type="InterPro" id="IPR023100">
    <property type="entry name" value="D-aminoacylase_insert_dom_sf"/>
</dbReference>
<keyword evidence="9" id="KW-0378">Hydrolase</keyword>
<keyword evidence="10" id="KW-1185">Reference proteome</keyword>
<dbReference type="Pfam" id="PF12831">
    <property type="entry name" value="FAD_oxidored"/>
    <property type="match status" value="1"/>
</dbReference>
<feature type="domain" description="Amidohydrolase 3" evidence="7">
    <location>
        <begin position="987"/>
        <end position="1441"/>
    </location>
</feature>
<proteinExistence type="predicted"/>
<dbReference type="Gene3D" id="3.20.20.140">
    <property type="entry name" value="Metal-dependent hydrolases"/>
    <property type="match status" value="1"/>
</dbReference>
<dbReference type="Pfam" id="PF13088">
    <property type="entry name" value="BNR_2"/>
    <property type="match status" value="1"/>
</dbReference>
<keyword evidence="4" id="KW-0408">Iron</keyword>
<evidence type="ECO:0000313" key="10">
    <source>
        <dbReference type="Proteomes" id="UP000315017"/>
    </source>
</evidence>
<dbReference type="Gene3D" id="2.120.10.10">
    <property type="match status" value="2"/>
</dbReference>
<name>A0A517YHG6_9BACT</name>
<dbReference type="CDD" id="cd01297">
    <property type="entry name" value="D-aminoacylase"/>
    <property type="match status" value="1"/>
</dbReference>
<evidence type="ECO:0000259" key="7">
    <source>
        <dbReference type="Pfam" id="PF07969"/>
    </source>
</evidence>
<dbReference type="CDD" id="cd15482">
    <property type="entry name" value="Sialidase_non-viral"/>
    <property type="match status" value="1"/>
</dbReference>
<dbReference type="KEGG" id="aagg:ETAA8_47600"/>
<evidence type="ECO:0000259" key="8">
    <source>
        <dbReference type="Pfam" id="PF13088"/>
    </source>
</evidence>
<dbReference type="SUPFAM" id="SSF50939">
    <property type="entry name" value="Sialidases"/>
    <property type="match status" value="1"/>
</dbReference>
<evidence type="ECO:0000256" key="5">
    <source>
        <dbReference type="ARBA" id="ARBA00023014"/>
    </source>
</evidence>
<dbReference type="GO" id="GO:0046872">
    <property type="term" value="F:metal ion binding"/>
    <property type="evidence" value="ECO:0007669"/>
    <property type="project" value="UniProtKB-KW"/>
</dbReference>
<dbReference type="PANTHER" id="PTHR43498">
    <property type="entry name" value="FERREDOXIN:COB-COM HETERODISULFIDE REDUCTASE SUBUNIT A"/>
    <property type="match status" value="1"/>
</dbReference>
<dbReference type="Pfam" id="PF07969">
    <property type="entry name" value="Amidohydro_3"/>
    <property type="match status" value="1"/>
</dbReference>
<accession>A0A517YHG6</accession>
<dbReference type="Proteomes" id="UP000315017">
    <property type="component" value="Chromosome"/>
</dbReference>
<evidence type="ECO:0000256" key="6">
    <source>
        <dbReference type="SAM" id="SignalP"/>
    </source>
</evidence>
<keyword evidence="2" id="KW-0479">Metal-binding</keyword>
<dbReference type="EMBL" id="CP036274">
    <property type="protein sequence ID" value="QDU29645.1"/>
    <property type="molecule type" value="Genomic_DNA"/>
</dbReference>
<organism evidence="9 10">
    <name type="scientific">Anatilimnocola aggregata</name>
    <dbReference type="NCBI Taxonomy" id="2528021"/>
    <lineage>
        <taxon>Bacteria</taxon>
        <taxon>Pseudomonadati</taxon>
        <taxon>Planctomycetota</taxon>
        <taxon>Planctomycetia</taxon>
        <taxon>Pirellulales</taxon>
        <taxon>Pirellulaceae</taxon>
        <taxon>Anatilimnocola</taxon>
    </lineage>
</organism>
<feature type="signal peptide" evidence="6">
    <location>
        <begin position="1"/>
        <end position="28"/>
    </location>
</feature>
<dbReference type="Gene3D" id="3.30.1490.130">
    <property type="entry name" value="D-aminoacylase. Domain 3"/>
    <property type="match status" value="1"/>
</dbReference>
<dbReference type="InterPro" id="IPR011040">
    <property type="entry name" value="Sialidase"/>
</dbReference>
<keyword evidence="5" id="KW-0411">Iron-sulfur</keyword>
<dbReference type="SUPFAM" id="SSF51556">
    <property type="entry name" value="Metallo-dependent hydrolases"/>
    <property type="match status" value="1"/>
</dbReference>
<dbReference type="InterPro" id="IPR036278">
    <property type="entry name" value="Sialidase_sf"/>
</dbReference>
<evidence type="ECO:0000313" key="9">
    <source>
        <dbReference type="EMBL" id="QDU29645.1"/>
    </source>
</evidence>
<evidence type="ECO:0000256" key="4">
    <source>
        <dbReference type="ARBA" id="ARBA00023004"/>
    </source>
</evidence>
<sequence precursor="true">MPKSPKVHQSNCLLLPFLLANISTVALAELPTIDLSGETARQTIVAAGTRETYQGHPTTVLLPDGKTIFAVWTLNHGGPCGPMKRSDDGGKTWSDLLSVPENWSTVRNCPTIYRLMDPAGKSRLLVFAGQGPDGAMHSSHSVDNGTTWTPMKSLGLKCVMPFCTIIPIDGGKQLLGLTNIRRPGETKDKKSNIVAQSLSNDGGLTWTDWRIILDLGDLKPCEPALVRSPDGKQLLCLLRENARHEALYLTSDDEARTWSKSNKLPRGLWGDRHMPAYAPDGRLVVTFRDTGPKSPTNGHFVAWVGKYDDILSEQDGQYRIKLLHSHAGKDCGYPGLEVLPDGTFVTTTYVKYRPGAEKHSVVAVRFTLRETDALAKVTPTSAPAPTLEADIVIYGGTSGGVAAAVQAARMGKKAIIVEPGKHLGGMTSGGLSAVDIGDPRTVGGIAREYFTRLVARYGKKLEWDKAFTAAGGGPATGGAYSIEPHVAEEVFNELVREAGVPVQLGARLAAVRMDGPRIVELTTEDGRSIRGQMFIDATYEGDLLAKAGVTYTIAREGNKKYNETYNGIYFDEKYRPRTNHLSPGPHGRVPGGQGVWDRDFPLDPYRVPGKPESGLLPLIEAGDSGTPGEPAPGVQAYCYRLCLTKAADRLPIEPPADYDPKRYEIVARFLAACAKIGDEVDLRWFSKHDPLPNNKWDFNTATFGGNLPGASWAWPEASFAEREKIAKQHENYHRGLLHFLATDERVPVKVRGEMKQFGLPRDEFKDSGGWPHQLYIREARRMISDLVITEHHTFGRSTAPNSVSLGSYGTDTHEIRRIVKDGVVTREGKTAGGRDGAPPYPIGYAAIVPREKECENLFVTFALSASHTAFSSIRMEPVFMVTSQSAATAASLAIDDKVPVQKVDYAKLRKRLDADQQIVEWKVAGKKAANKQAAAAQLPVKSATVDLVIRNGTVIDGSGKPGLRADVAIDDGRIVAVGNLNDVTGAETIDAIERIVCPGFIDLHSHADSGIIEFRAAENYIRQGVTTLVCGNCGSSPTKVAEFFAKLRDGGTGPNIALLIGHGSVRREVVGTLNAPPTSEQLVQMKRLVREAMQAGAVGMSTGLTYSPGAFGTTEEITELAKELAPFGGFYATHMRDEGTKVFEALDEALKIGREAGVPVHISHHKISAASAFGLTRLTLQRIEEARAAGLDVTLDQYPYGAGSGSLSFYVPQASLSGGIEAYRRRIADPVERAQIVAGVEEVFVRKLFEAGQTPDNSEQTAVALTRVQVARAPHDPKLTGKNLTEILRMRGSEITVRSGAEVLVDLVGREAIGINHTLDDRPGGDVDRVMQHPLTAIASDGSVFAFGKDNPHPRSYGCYPRVLGHYGRERKLLKLEVAIHKMTQLPARRLGWKERGTIAVGNWADLVVFDPIAIAEKATFLDPHQHSVGVDHVLVRGQLVLKSGEMTGKLPGRPLPEK</sequence>
<dbReference type="RefSeq" id="WP_202921205.1">
    <property type="nucleotide sequence ID" value="NZ_CP036274.1"/>
</dbReference>
<dbReference type="SUPFAM" id="SSF51905">
    <property type="entry name" value="FAD/NAD(P)-binding domain"/>
    <property type="match status" value="1"/>
</dbReference>
<keyword evidence="1" id="KW-0004">4Fe-4S</keyword>
<dbReference type="PANTHER" id="PTHR43498:SF1">
    <property type="entry name" value="COB--COM HETERODISULFIDE REDUCTASE IRON-SULFUR SUBUNIT A"/>
    <property type="match status" value="1"/>
</dbReference>
<dbReference type="InterPro" id="IPR039650">
    <property type="entry name" value="HdrA-like"/>
</dbReference>
<feature type="domain" description="Sialidase" evidence="8">
    <location>
        <begin position="86"/>
        <end position="263"/>
    </location>
</feature>
<dbReference type="Gene3D" id="3.50.50.60">
    <property type="entry name" value="FAD/NAD(P)-binding domain"/>
    <property type="match status" value="1"/>
</dbReference>
<dbReference type="InterPro" id="IPR011059">
    <property type="entry name" value="Metal-dep_hydrolase_composite"/>
</dbReference>
<feature type="chain" id="PRO_5021997188" evidence="6">
    <location>
        <begin position="29"/>
        <end position="1459"/>
    </location>
</feature>
<dbReference type="InterPro" id="IPR013108">
    <property type="entry name" value="Amidohydro_3"/>
</dbReference>
<dbReference type="EC" id="3.5.1.81" evidence="9"/>